<dbReference type="GO" id="GO:0005788">
    <property type="term" value="C:endoplasmic reticulum lumen"/>
    <property type="evidence" value="ECO:0007669"/>
    <property type="project" value="TreeGrafter"/>
</dbReference>
<dbReference type="Pfam" id="PF00085">
    <property type="entry name" value="Thioredoxin"/>
    <property type="match status" value="1"/>
</dbReference>
<organism evidence="4 5">
    <name type="scientific">Kazachstania africana (strain ATCC 22294 / BCRC 22015 / CBS 2517 / CECT 1963 / NBRC 1671 / NRRL Y-8276)</name>
    <name type="common">Yeast</name>
    <name type="synonym">Kluyveromyces africanus</name>
    <dbReference type="NCBI Taxonomy" id="1071382"/>
    <lineage>
        <taxon>Eukaryota</taxon>
        <taxon>Fungi</taxon>
        <taxon>Dikarya</taxon>
        <taxon>Ascomycota</taxon>
        <taxon>Saccharomycotina</taxon>
        <taxon>Saccharomycetes</taxon>
        <taxon>Saccharomycetales</taxon>
        <taxon>Saccharomycetaceae</taxon>
        <taxon>Kazachstania</taxon>
    </lineage>
</organism>
<dbReference type="PRINTS" id="PR00421">
    <property type="entry name" value="THIOREDOXIN"/>
</dbReference>
<evidence type="ECO:0000259" key="3">
    <source>
        <dbReference type="PROSITE" id="PS51352"/>
    </source>
</evidence>
<evidence type="ECO:0000256" key="1">
    <source>
        <dbReference type="SAM" id="MobiDB-lite"/>
    </source>
</evidence>
<feature type="domain" description="Thioredoxin" evidence="3">
    <location>
        <begin position="13"/>
        <end position="154"/>
    </location>
</feature>
<dbReference type="InterPro" id="IPR013766">
    <property type="entry name" value="Thioredoxin_domain"/>
</dbReference>
<feature type="compositionally biased region" description="Basic residues" evidence="1">
    <location>
        <begin position="303"/>
        <end position="315"/>
    </location>
</feature>
<dbReference type="CDD" id="cd03002">
    <property type="entry name" value="PDI_a_MPD1_like"/>
    <property type="match status" value="1"/>
</dbReference>
<dbReference type="OrthoDB" id="10264505at2759"/>
<dbReference type="GO" id="GO:0003756">
    <property type="term" value="F:protein disulfide isomerase activity"/>
    <property type="evidence" value="ECO:0007669"/>
    <property type="project" value="EnsemblFungi"/>
</dbReference>
<feature type="region of interest" description="Disordered" evidence="1">
    <location>
        <begin position="300"/>
        <end position="321"/>
    </location>
</feature>
<dbReference type="GO" id="GO:0034976">
    <property type="term" value="P:response to endoplasmic reticulum stress"/>
    <property type="evidence" value="ECO:0007669"/>
    <property type="project" value="TreeGrafter"/>
</dbReference>
<dbReference type="eggNOG" id="KOG0191">
    <property type="taxonomic scope" value="Eukaryota"/>
</dbReference>
<dbReference type="GeneID" id="13882302"/>
<dbReference type="FunCoup" id="H2ANB2">
    <property type="interactions" value="234"/>
</dbReference>
<dbReference type="GO" id="GO:0006457">
    <property type="term" value="P:protein folding"/>
    <property type="evidence" value="ECO:0007669"/>
    <property type="project" value="EnsemblFungi"/>
</dbReference>
<dbReference type="PROSITE" id="PS00194">
    <property type="entry name" value="THIOREDOXIN_1"/>
    <property type="match status" value="1"/>
</dbReference>
<dbReference type="RefSeq" id="XP_003954997.1">
    <property type="nucleotide sequence ID" value="XM_003954948.1"/>
</dbReference>
<dbReference type="KEGG" id="kaf:KAFR_0A04270"/>
<dbReference type="GO" id="GO:0019153">
    <property type="term" value="F:protein-disulfide reductase (glutathione) activity"/>
    <property type="evidence" value="ECO:0007669"/>
    <property type="project" value="EnsemblFungi"/>
</dbReference>
<feature type="signal peptide" evidence="2">
    <location>
        <begin position="1"/>
        <end position="21"/>
    </location>
</feature>
<dbReference type="SUPFAM" id="SSF52833">
    <property type="entry name" value="Thioredoxin-like"/>
    <property type="match status" value="1"/>
</dbReference>
<dbReference type="InterPro" id="IPR036249">
    <property type="entry name" value="Thioredoxin-like_sf"/>
</dbReference>
<dbReference type="Proteomes" id="UP000005220">
    <property type="component" value="Chromosome 1"/>
</dbReference>
<proteinExistence type="predicted"/>
<dbReference type="AlphaFoldDB" id="H2ANB2"/>
<accession>H2ANB2</accession>
<dbReference type="Gene3D" id="3.40.30.10">
    <property type="entry name" value="Glutaredoxin"/>
    <property type="match status" value="2"/>
</dbReference>
<evidence type="ECO:0000313" key="4">
    <source>
        <dbReference type="EMBL" id="CCF55862.1"/>
    </source>
</evidence>
<feature type="chain" id="PRO_5003559177" description="Thioredoxin domain-containing protein" evidence="2">
    <location>
        <begin position="22"/>
        <end position="321"/>
    </location>
</feature>
<name>H2ANB2_KAZAF</name>
<evidence type="ECO:0000256" key="2">
    <source>
        <dbReference type="SAM" id="SignalP"/>
    </source>
</evidence>
<reference evidence="4 5" key="1">
    <citation type="journal article" date="2011" name="Proc. Natl. Acad. Sci. U.S.A.">
        <title>Evolutionary erosion of yeast sex chromosomes by mating-type switching accidents.</title>
        <authorList>
            <person name="Gordon J.L."/>
            <person name="Armisen D."/>
            <person name="Proux-Wera E."/>
            <person name="Oheigeartaigh S.S."/>
            <person name="Byrne K.P."/>
            <person name="Wolfe K.H."/>
        </authorList>
    </citation>
    <scope>NUCLEOTIDE SEQUENCE [LARGE SCALE GENOMIC DNA]</scope>
    <source>
        <strain evidence="5">ATCC 22294 / BCRC 22015 / CBS 2517 / CECT 1963 / NBRC 1671 / NRRL Y-8276</strain>
    </source>
</reference>
<sequence>MRSVRNIYILFWISLITSVLAQNFYDSDPHIIELTTKNFDQVIHNTNYTSLVEFYAPWCGYCKKLKPTMHKVAKKLGGTIQVATVNCDLQKNKQLCSQHQIQGFPTLMIFTPPKLSLQKKMKESGESTKHFNEPYNGERSLSYITDFALSRMKTYVKKLVHMDKLKAVLDKSSKTKRFSVLLFSKNDKITPMFKSMAIDWLDKCDFYQFHNKKLSKLTSGNELFISYPHISTSLNDLLESQSKSSKSKLVILDGLQDEIYVFEGQQINKVEVANFISDTLDILPREGPLSKRHNFLKILQSGKKSKPSKSHKKSQSKHDEL</sequence>
<dbReference type="PROSITE" id="PS51352">
    <property type="entry name" value="THIOREDOXIN_2"/>
    <property type="match status" value="1"/>
</dbReference>
<dbReference type="STRING" id="1071382.H2ANB2"/>
<dbReference type="PANTHER" id="PTHR45815:SF3">
    <property type="entry name" value="PROTEIN DISULFIDE-ISOMERASE A6"/>
    <property type="match status" value="1"/>
</dbReference>
<protein>
    <recommendedName>
        <fullName evidence="3">Thioredoxin domain-containing protein</fullName>
    </recommendedName>
</protein>
<keyword evidence="2" id="KW-0732">Signal</keyword>
<dbReference type="EMBL" id="HE650821">
    <property type="protein sequence ID" value="CCF55862.1"/>
    <property type="molecule type" value="Genomic_DNA"/>
</dbReference>
<dbReference type="PANTHER" id="PTHR45815">
    <property type="entry name" value="PROTEIN DISULFIDE-ISOMERASE A6"/>
    <property type="match status" value="1"/>
</dbReference>
<evidence type="ECO:0000313" key="5">
    <source>
        <dbReference type="Proteomes" id="UP000005220"/>
    </source>
</evidence>
<dbReference type="HOGENOM" id="CLU_059951_0_0_1"/>
<dbReference type="InParanoid" id="H2ANB2"/>
<dbReference type="InterPro" id="IPR017937">
    <property type="entry name" value="Thioredoxin_CS"/>
</dbReference>
<gene>
    <name evidence="4" type="primary">KAFR0A04270</name>
    <name evidence="4" type="ORF">KAFR_0A04270</name>
</gene>
<keyword evidence="5" id="KW-1185">Reference proteome</keyword>